<dbReference type="SUPFAM" id="SSF55729">
    <property type="entry name" value="Acyl-CoA N-acyltransferases (Nat)"/>
    <property type="match status" value="1"/>
</dbReference>
<dbReference type="EMBL" id="CP051774">
    <property type="protein sequence ID" value="QJE96063.1"/>
    <property type="molecule type" value="Genomic_DNA"/>
</dbReference>
<keyword evidence="2" id="KW-0012">Acyltransferase</keyword>
<gene>
    <name evidence="4" type="ORF">HHL09_09790</name>
</gene>
<evidence type="ECO:0000256" key="1">
    <source>
        <dbReference type="ARBA" id="ARBA00022679"/>
    </source>
</evidence>
<proteinExistence type="predicted"/>
<feature type="domain" description="N-acetyltransferase" evidence="3">
    <location>
        <begin position="3"/>
        <end position="164"/>
    </location>
</feature>
<protein>
    <submittedName>
        <fullName evidence="4">N-acetyltransferase</fullName>
    </submittedName>
</protein>
<dbReference type="PROSITE" id="PS51186">
    <property type="entry name" value="GNAT"/>
    <property type="match status" value="1"/>
</dbReference>
<dbReference type="NCBIfam" id="NF040504">
    <property type="entry name" value="resist_ArsN1b"/>
    <property type="match status" value="1"/>
</dbReference>
<name>A0A858RJ30_9BACT</name>
<dbReference type="CDD" id="cd04301">
    <property type="entry name" value="NAT_SF"/>
    <property type="match status" value="1"/>
</dbReference>
<evidence type="ECO:0000313" key="5">
    <source>
        <dbReference type="Proteomes" id="UP000501812"/>
    </source>
</evidence>
<dbReference type="Pfam" id="PF13420">
    <property type="entry name" value="Acetyltransf_4"/>
    <property type="match status" value="1"/>
</dbReference>
<dbReference type="InterPro" id="IPR016181">
    <property type="entry name" value="Acyl_CoA_acyltransferase"/>
</dbReference>
<sequence>MKAIIRQATPQDAEEIQAIYEPVVQDSVISFEIDPPSAQEIRKRMAAIQQRFPWLVCEIDGKVAGYVYASPHHERAAYRWSSNVSVYIHQDYHRRGIGRALYTSLFALLKLQGFYNLYAGVTLPNEGSVGLHESMGFEPVGTYRNVGHKFGAWHDVGWWALTLRPHDAQPAAPFPAPSLQGSMEWQAAIDEGRAHLAPAGL</sequence>
<keyword evidence="1 4" id="KW-0808">Transferase</keyword>
<evidence type="ECO:0000259" key="3">
    <source>
        <dbReference type="PROSITE" id="PS51186"/>
    </source>
</evidence>
<dbReference type="PANTHER" id="PTHR43072:SF23">
    <property type="entry name" value="UPF0039 PROTEIN C11D3.02C"/>
    <property type="match status" value="1"/>
</dbReference>
<organism evidence="4 5">
    <name type="scientific">Luteolibacter luteus</name>
    <dbReference type="NCBI Taxonomy" id="2728835"/>
    <lineage>
        <taxon>Bacteria</taxon>
        <taxon>Pseudomonadati</taxon>
        <taxon>Verrucomicrobiota</taxon>
        <taxon>Verrucomicrobiia</taxon>
        <taxon>Verrucomicrobiales</taxon>
        <taxon>Verrucomicrobiaceae</taxon>
        <taxon>Luteolibacter</taxon>
    </lineage>
</organism>
<evidence type="ECO:0000256" key="2">
    <source>
        <dbReference type="ARBA" id="ARBA00023315"/>
    </source>
</evidence>
<dbReference type="InterPro" id="IPR000182">
    <property type="entry name" value="GNAT_dom"/>
</dbReference>
<dbReference type="AlphaFoldDB" id="A0A858RJ30"/>
<accession>A0A858RJ30</accession>
<dbReference type="KEGG" id="luo:HHL09_09790"/>
<reference evidence="4 5" key="1">
    <citation type="submission" date="2020-04" db="EMBL/GenBank/DDBJ databases">
        <title>Luteolibacter sp. G-1-1-1 isolated from soil.</title>
        <authorList>
            <person name="Dahal R.H."/>
        </authorList>
    </citation>
    <scope>NUCLEOTIDE SEQUENCE [LARGE SCALE GENOMIC DNA]</scope>
    <source>
        <strain evidence="4 5">G-1-1-1</strain>
    </source>
</reference>
<evidence type="ECO:0000313" key="4">
    <source>
        <dbReference type="EMBL" id="QJE96063.1"/>
    </source>
</evidence>
<dbReference type="PANTHER" id="PTHR43072">
    <property type="entry name" value="N-ACETYLTRANSFERASE"/>
    <property type="match status" value="1"/>
</dbReference>
<dbReference type="GO" id="GO:0016747">
    <property type="term" value="F:acyltransferase activity, transferring groups other than amino-acyl groups"/>
    <property type="evidence" value="ECO:0007669"/>
    <property type="project" value="InterPro"/>
</dbReference>
<dbReference type="RefSeq" id="WP_169454428.1">
    <property type="nucleotide sequence ID" value="NZ_CP051774.1"/>
</dbReference>
<keyword evidence="5" id="KW-1185">Reference proteome</keyword>
<dbReference type="Proteomes" id="UP000501812">
    <property type="component" value="Chromosome"/>
</dbReference>
<dbReference type="Gene3D" id="3.40.630.30">
    <property type="match status" value="1"/>
</dbReference>